<organism evidence="1 2">
    <name type="scientific">Pisolithus tinctorius Marx 270</name>
    <dbReference type="NCBI Taxonomy" id="870435"/>
    <lineage>
        <taxon>Eukaryota</taxon>
        <taxon>Fungi</taxon>
        <taxon>Dikarya</taxon>
        <taxon>Basidiomycota</taxon>
        <taxon>Agaricomycotina</taxon>
        <taxon>Agaricomycetes</taxon>
        <taxon>Agaricomycetidae</taxon>
        <taxon>Boletales</taxon>
        <taxon>Sclerodermatineae</taxon>
        <taxon>Pisolithaceae</taxon>
        <taxon>Pisolithus</taxon>
    </lineage>
</organism>
<reference evidence="1 2" key="1">
    <citation type="submission" date="2014-04" db="EMBL/GenBank/DDBJ databases">
        <authorList>
            <consortium name="DOE Joint Genome Institute"/>
            <person name="Kuo A."/>
            <person name="Kohler A."/>
            <person name="Costa M.D."/>
            <person name="Nagy L.G."/>
            <person name="Floudas D."/>
            <person name="Copeland A."/>
            <person name="Barry K.W."/>
            <person name="Cichocki N."/>
            <person name="Veneault-Fourrey C."/>
            <person name="LaButti K."/>
            <person name="Lindquist E.A."/>
            <person name="Lipzen A."/>
            <person name="Lundell T."/>
            <person name="Morin E."/>
            <person name="Murat C."/>
            <person name="Sun H."/>
            <person name="Tunlid A."/>
            <person name="Henrissat B."/>
            <person name="Grigoriev I.V."/>
            <person name="Hibbett D.S."/>
            <person name="Martin F."/>
            <person name="Nordberg H.P."/>
            <person name="Cantor M.N."/>
            <person name="Hua S.X."/>
        </authorList>
    </citation>
    <scope>NUCLEOTIDE SEQUENCE [LARGE SCALE GENOMIC DNA]</scope>
    <source>
        <strain evidence="1 2">Marx 270</strain>
    </source>
</reference>
<dbReference type="InParanoid" id="A0A0C3PCN9"/>
<sequence length="130" mass="14230">MFGAENQTEKALEENVAAENLSLRALSFSMTPGSSLYTENIALLSFALKFCDSVTITIHRLVLTRFISNALGFGVGKMTIEGFQDSLSIHVDSVEYKVDIAFASSMMTFLRSSISQSKTECNKTTGIRSL</sequence>
<dbReference type="HOGENOM" id="CLU_1939004_0_0_1"/>
<gene>
    <name evidence="1" type="ORF">M404DRAFT_511566</name>
</gene>
<proteinExistence type="predicted"/>
<name>A0A0C3PCN9_PISTI</name>
<reference evidence="2" key="2">
    <citation type="submission" date="2015-01" db="EMBL/GenBank/DDBJ databases">
        <title>Evolutionary Origins and Diversification of the Mycorrhizal Mutualists.</title>
        <authorList>
            <consortium name="DOE Joint Genome Institute"/>
            <consortium name="Mycorrhizal Genomics Consortium"/>
            <person name="Kohler A."/>
            <person name="Kuo A."/>
            <person name="Nagy L.G."/>
            <person name="Floudas D."/>
            <person name="Copeland A."/>
            <person name="Barry K.W."/>
            <person name="Cichocki N."/>
            <person name="Veneault-Fourrey C."/>
            <person name="LaButti K."/>
            <person name="Lindquist E.A."/>
            <person name="Lipzen A."/>
            <person name="Lundell T."/>
            <person name="Morin E."/>
            <person name="Murat C."/>
            <person name="Riley R."/>
            <person name="Ohm R."/>
            <person name="Sun H."/>
            <person name="Tunlid A."/>
            <person name="Henrissat B."/>
            <person name="Grigoriev I.V."/>
            <person name="Hibbett D.S."/>
            <person name="Martin F."/>
        </authorList>
    </citation>
    <scope>NUCLEOTIDE SEQUENCE [LARGE SCALE GENOMIC DNA]</scope>
    <source>
        <strain evidence="2">Marx 270</strain>
    </source>
</reference>
<evidence type="ECO:0000313" key="1">
    <source>
        <dbReference type="EMBL" id="KIO05504.1"/>
    </source>
</evidence>
<dbReference type="EMBL" id="KN831966">
    <property type="protein sequence ID" value="KIO05504.1"/>
    <property type="molecule type" value="Genomic_DNA"/>
</dbReference>
<protein>
    <submittedName>
        <fullName evidence="1">Uncharacterized protein</fullName>
    </submittedName>
</protein>
<accession>A0A0C3PCN9</accession>
<dbReference type="Proteomes" id="UP000054217">
    <property type="component" value="Unassembled WGS sequence"/>
</dbReference>
<evidence type="ECO:0000313" key="2">
    <source>
        <dbReference type="Proteomes" id="UP000054217"/>
    </source>
</evidence>
<dbReference type="AlphaFoldDB" id="A0A0C3PCN9"/>
<keyword evidence="2" id="KW-1185">Reference proteome</keyword>